<protein>
    <submittedName>
        <fullName evidence="1">Uncharacterized protein</fullName>
    </submittedName>
</protein>
<name>A0A1S8WP28_OPIVI</name>
<accession>A0A1S8WP28</accession>
<dbReference type="EMBL" id="KV898114">
    <property type="protein sequence ID" value="OON16270.1"/>
    <property type="molecule type" value="Genomic_DNA"/>
</dbReference>
<dbReference type="Proteomes" id="UP000243686">
    <property type="component" value="Unassembled WGS sequence"/>
</dbReference>
<keyword evidence="2" id="KW-1185">Reference proteome</keyword>
<evidence type="ECO:0000313" key="2">
    <source>
        <dbReference type="Proteomes" id="UP000243686"/>
    </source>
</evidence>
<evidence type="ECO:0000313" key="1">
    <source>
        <dbReference type="EMBL" id="OON16270.1"/>
    </source>
</evidence>
<sequence length="73" mass="8167">MSTQDLMRELGLARTKIKKLELEPDVAERTKEYQHSVQQEMEKLDESARSVNSGVLEGCPCPETSGQCDAANR</sequence>
<gene>
    <name evidence="1" type="ORF">X801_07919</name>
</gene>
<proteinExistence type="predicted"/>
<organism evidence="1 2">
    <name type="scientific">Opisthorchis viverrini</name>
    <name type="common">Southeast Asian liver fluke</name>
    <dbReference type="NCBI Taxonomy" id="6198"/>
    <lineage>
        <taxon>Eukaryota</taxon>
        <taxon>Metazoa</taxon>
        <taxon>Spiralia</taxon>
        <taxon>Lophotrochozoa</taxon>
        <taxon>Platyhelminthes</taxon>
        <taxon>Trematoda</taxon>
        <taxon>Digenea</taxon>
        <taxon>Opisthorchiida</taxon>
        <taxon>Opisthorchiata</taxon>
        <taxon>Opisthorchiidae</taxon>
        <taxon>Opisthorchis</taxon>
    </lineage>
</organism>
<feature type="non-terminal residue" evidence="1">
    <location>
        <position position="73"/>
    </location>
</feature>
<reference evidence="1 2" key="1">
    <citation type="submission" date="2015-03" db="EMBL/GenBank/DDBJ databases">
        <title>Draft genome of the nematode, Opisthorchis viverrini.</title>
        <authorList>
            <person name="Mitreva M."/>
        </authorList>
    </citation>
    <scope>NUCLEOTIDE SEQUENCE [LARGE SCALE GENOMIC DNA]</scope>
    <source>
        <strain evidence="1">Khon Kaen</strain>
    </source>
</reference>
<dbReference type="AlphaFoldDB" id="A0A1S8WP28"/>